<dbReference type="Pfam" id="PF03695">
    <property type="entry name" value="UPF0149"/>
    <property type="match status" value="1"/>
</dbReference>
<dbReference type="OrthoDB" id="6383265at2"/>
<proteinExistence type="predicted"/>
<dbReference type="EMBL" id="CP029347">
    <property type="protein sequence ID" value="AWL13165.1"/>
    <property type="molecule type" value="Genomic_DNA"/>
</dbReference>
<dbReference type="InterPro" id="IPR011978">
    <property type="entry name" value="YgfB-like"/>
</dbReference>
<reference evidence="1 2" key="1">
    <citation type="submission" date="2018-05" db="EMBL/GenBank/DDBJ databases">
        <title>Salinimonas sp. HMF8227 Genome sequencing and assembly.</title>
        <authorList>
            <person name="Kang H."/>
            <person name="Kang J."/>
            <person name="Cha I."/>
            <person name="Kim H."/>
            <person name="Joh K."/>
        </authorList>
    </citation>
    <scope>NUCLEOTIDE SEQUENCE [LARGE SCALE GENOMIC DNA]</scope>
    <source>
        <strain evidence="1 2">HMF8227</strain>
    </source>
</reference>
<evidence type="ECO:0000313" key="2">
    <source>
        <dbReference type="Proteomes" id="UP000245728"/>
    </source>
</evidence>
<name>A0A2S2E673_9ALTE</name>
<gene>
    <name evidence="1" type="ORF">HMF8227_02714</name>
</gene>
<dbReference type="AlphaFoldDB" id="A0A2S2E673"/>
<dbReference type="KEGG" id="salh:HMF8227_02714"/>
<keyword evidence="2" id="KW-1185">Reference proteome</keyword>
<organism evidence="1 2">
    <name type="scientific">Saliniradius amylolyticus</name>
    <dbReference type="NCBI Taxonomy" id="2183582"/>
    <lineage>
        <taxon>Bacteria</taxon>
        <taxon>Pseudomonadati</taxon>
        <taxon>Pseudomonadota</taxon>
        <taxon>Gammaproteobacteria</taxon>
        <taxon>Alteromonadales</taxon>
        <taxon>Alteromonadaceae</taxon>
        <taxon>Saliniradius</taxon>
    </lineage>
</organism>
<protein>
    <recommendedName>
        <fullName evidence="3">YecA family protein</fullName>
    </recommendedName>
</protein>
<dbReference type="RefSeq" id="WP_109340681.1">
    <property type="nucleotide sequence ID" value="NZ_CP029347.1"/>
</dbReference>
<sequence length="212" mass="23710">MSENQESLEQFCQRHPQWLWPYYQLQGGLFAAAACPEIPSPERWMGAVVTAPDPLSQQQTDTMADHLMAAFKTQLLAMRDERVDFPEACVYSSDITSESPLSQWLQGCLHMHQQLEPVWQHAWHKMHSLAPEQAPLAGKNLRHVLNLFATFADLPRAKQEAEQRGNAALLEQLDGVAGGLTPALQSYVALAGQLASFLPNQFETYQAQPGKE</sequence>
<accession>A0A2S2E673</accession>
<dbReference type="Proteomes" id="UP000245728">
    <property type="component" value="Chromosome"/>
</dbReference>
<evidence type="ECO:0008006" key="3">
    <source>
        <dbReference type="Google" id="ProtNLM"/>
    </source>
</evidence>
<evidence type="ECO:0000313" key="1">
    <source>
        <dbReference type="EMBL" id="AWL13165.1"/>
    </source>
</evidence>